<feature type="region of interest" description="Disordered" evidence="1">
    <location>
        <begin position="146"/>
        <end position="194"/>
    </location>
</feature>
<dbReference type="EMBL" id="JABSTU010000645">
    <property type="protein sequence ID" value="KAH7987856.1"/>
    <property type="molecule type" value="Genomic_DNA"/>
</dbReference>
<evidence type="ECO:0000256" key="1">
    <source>
        <dbReference type="SAM" id="MobiDB-lite"/>
    </source>
</evidence>
<organism evidence="3 4">
    <name type="scientific">Rhipicephalus microplus</name>
    <name type="common">Cattle tick</name>
    <name type="synonym">Boophilus microplus</name>
    <dbReference type="NCBI Taxonomy" id="6941"/>
    <lineage>
        <taxon>Eukaryota</taxon>
        <taxon>Metazoa</taxon>
        <taxon>Ecdysozoa</taxon>
        <taxon>Arthropoda</taxon>
        <taxon>Chelicerata</taxon>
        <taxon>Arachnida</taxon>
        <taxon>Acari</taxon>
        <taxon>Parasitiformes</taxon>
        <taxon>Ixodida</taxon>
        <taxon>Ixodoidea</taxon>
        <taxon>Ixodidae</taxon>
        <taxon>Rhipicephalinae</taxon>
        <taxon>Rhipicephalus</taxon>
        <taxon>Boophilus</taxon>
    </lineage>
</organism>
<comment type="caution">
    <text evidence="3">The sequence shown here is derived from an EMBL/GenBank/DDBJ whole genome shotgun (WGS) entry which is preliminary data.</text>
</comment>
<feature type="domain" description="Paf1 complex subunit Cdc73 N-terminal" evidence="2">
    <location>
        <begin position="61"/>
        <end position="92"/>
    </location>
</feature>
<gene>
    <name evidence="3" type="ORF">HPB51_026520</name>
</gene>
<reference evidence="3" key="1">
    <citation type="journal article" date="2020" name="Cell">
        <title>Large-Scale Comparative Analyses of Tick Genomes Elucidate Their Genetic Diversity and Vector Capacities.</title>
        <authorList>
            <consortium name="Tick Genome and Microbiome Consortium (TIGMIC)"/>
            <person name="Jia N."/>
            <person name="Wang J."/>
            <person name="Shi W."/>
            <person name="Du L."/>
            <person name="Sun Y."/>
            <person name="Zhan W."/>
            <person name="Jiang J.F."/>
            <person name="Wang Q."/>
            <person name="Zhang B."/>
            <person name="Ji P."/>
            <person name="Bell-Sakyi L."/>
            <person name="Cui X.M."/>
            <person name="Yuan T.T."/>
            <person name="Jiang B.G."/>
            <person name="Yang W.F."/>
            <person name="Lam T.T."/>
            <person name="Chang Q.C."/>
            <person name="Ding S.J."/>
            <person name="Wang X.J."/>
            <person name="Zhu J.G."/>
            <person name="Ruan X.D."/>
            <person name="Zhao L."/>
            <person name="Wei J.T."/>
            <person name="Ye R.Z."/>
            <person name="Que T.C."/>
            <person name="Du C.H."/>
            <person name="Zhou Y.H."/>
            <person name="Cheng J.X."/>
            <person name="Dai P.F."/>
            <person name="Guo W.B."/>
            <person name="Han X.H."/>
            <person name="Huang E.J."/>
            <person name="Li L.F."/>
            <person name="Wei W."/>
            <person name="Gao Y.C."/>
            <person name="Liu J.Z."/>
            <person name="Shao H.Z."/>
            <person name="Wang X."/>
            <person name="Wang C.C."/>
            <person name="Yang T.C."/>
            <person name="Huo Q.B."/>
            <person name="Li W."/>
            <person name="Chen H.Y."/>
            <person name="Chen S.E."/>
            <person name="Zhou L.G."/>
            <person name="Ni X.B."/>
            <person name="Tian J.H."/>
            <person name="Sheng Y."/>
            <person name="Liu T."/>
            <person name="Pan Y.S."/>
            <person name="Xia L.Y."/>
            <person name="Li J."/>
            <person name="Zhao F."/>
            <person name="Cao W.C."/>
        </authorList>
    </citation>
    <scope>NUCLEOTIDE SEQUENCE</scope>
    <source>
        <strain evidence="3">Rmic-2018</strain>
    </source>
</reference>
<name>A0A9J6D2X5_RHIMP</name>
<dbReference type="VEuPathDB" id="VectorBase:LOC119161948"/>
<feature type="compositionally biased region" description="Polar residues" evidence="1">
    <location>
        <begin position="164"/>
        <end position="175"/>
    </location>
</feature>
<keyword evidence="4" id="KW-1185">Reference proteome</keyword>
<dbReference type="AlphaFoldDB" id="A0A9J6D2X5"/>
<protein>
    <recommendedName>
        <fullName evidence="2">Paf1 complex subunit Cdc73 N-terminal domain-containing protein</fullName>
    </recommendedName>
</protein>
<accession>A0A9J6D2X5</accession>
<evidence type="ECO:0000313" key="4">
    <source>
        <dbReference type="Proteomes" id="UP000821866"/>
    </source>
</evidence>
<dbReference type="InterPro" id="IPR032041">
    <property type="entry name" value="Cdc73_N"/>
</dbReference>
<evidence type="ECO:0000259" key="2">
    <source>
        <dbReference type="Pfam" id="PF16050"/>
    </source>
</evidence>
<evidence type="ECO:0000313" key="3">
    <source>
        <dbReference type="EMBL" id="KAH7987856.1"/>
    </source>
</evidence>
<proteinExistence type="predicted"/>
<feature type="compositionally biased region" description="Acidic residues" evidence="1">
    <location>
        <begin position="152"/>
        <end position="162"/>
    </location>
</feature>
<sequence length="230" mass="24850">MFNQGRLGCEVKGAEQGCLPVLLERLGRGARFCAFFWHAHTTGTFPPLRPADKGNIRSPQNSKDLAAYLNGETATSANIDKSAPIEIPTQVTAQTPLPLEGQPDPSVWSAVEEAFGSKLFPNYVTVDELVSSQQLTDEEIVAQIRSVPNAEQQDEDENEDGISETLTEKVSTSQKKGPRQKAHNGAATVSRKQAPTLFDNAVVSEDGSSAWAAWAEDVINGRNVRDGFPG</sequence>
<reference evidence="3" key="2">
    <citation type="submission" date="2021-09" db="EMBL/GenBank/DDBJ databases">
        <authorList>
            <person name="Jia N."/>
            <person name="Wang J."/>
            <person name="Shi W."/>
            <person name="Du L."/>
            <person name="Sun Y."/>
            <person name="Zhan W."/>
            <person name="Jiang J."/>
            <person name="Wang Q."/>
            <person name="Zhang B."/>
            <person name="Ji P."/>
            <person name="Sakyi L.B."/>
            <person name="Cui X."/>
            <person name="Yuan T."/>
            <person name="Jiang B."/>
            <person name="Yang W."/>
            <person name="Lam T.T.-Y."/>
            <person name="Chang Q."/>
            <person name="Ding S."/>
            <person name="Wang X."/>
            <person name="Zhu J."/>
            <person name="Ruan X."/>
            <person name="Zhao L."/>
            <person name="Wei J."/>
            <person name="Que T."/>
            <person name="Du C."/>
            <person name="Cheng J."/>
            <person name="Dai P."/>
            <person name="Han X."/>
            <person name="Huang E."/>
            <person name="Gao Y."/>
            <person name="Liu J."/>
            <person name="Shao H."/>
            <person name="Ye R."/>
            <person name="Li L."/>
            <person name="Wei W."/>
            <person name="Wang X."/>
            <person name="Wang C."/>
            <person name="Huo Q."/>
            <person name="Li W."/>
            <person name="Guo W."/>
            <person name="Chen H."/>
            <person name="Chen S."/>
            <person name="Zhou L."/>
            <person name="Zhou L."/>
            <person name="Ni X."/>
            <person name="Tian J."/>
            <person name="Zhou Y."/>
            <person name="Sheng Y."/>
            <person name="Liu T."/>
            <person name="Pan Y."/>
            <person name="Xia L."/>
            <person name="Li J."/>
            <person name="Zhao F."/>
            <person name="Cao W."/>
        </authorList>
    </citation>
    <scope>NUCLEOTIDE SEQUENCE</scope>
    <source>
        <strain evidence="3">Rmic-2018</strain>
        <tissue evidence="3">Larvae</tissue>
    </source>
</reference>
<dbReference type="Proteomes" id="UP000821866">
    <property type="component" value="Unassembled WGS sequence"/>
</dbReference>
<dbReference type="Pfam" id="PF16050">
    <property type="entry name" value="CDC73_N"/>
    <property type="match status" value="1"/>
</dbReference>